<gene>
    <name evidence="4" type="ORF">SBOR_8737</name>
</gene>
<dbReference type="Gene3D" id="1.25.40.20">
    <property type="entry name" value="Ankyrin repeat-containing domain"/>
    <property type="match status" value="2"/>
</dbReference>
<dbReference type="PANTHER" id="PTHR24189">
    <property type="entry name" value="MYOTROPHIN"/>
    <property type="match status" value="1"/>
</dbReference>
<dbReference type="EMBL" id="AYSA01000568">
    <property type="protein sequence ID" value="ESZ90868.1"/>
    <property type="molecule type" value="Genomic_DNA"/>
</dbReference>
<dbReference type="PROSITE" id="PS50088">
    <property type="entry name" value="ANK_REPEAT"/>
    <property type="match status" value="1"/>
</dbReference>
<dbReference type="GO" id="GO:0005634">
    <property type="term" value="C:nucleus"/>
    <property type="evidence" value="ECO:0007669"/>
    <property type="project" value="TreeGrafter"/>
</dbReference>
<evidence type="ECO:0000313" key="4">
    <source>
        <dbReference type="EMBL" id="ESZ90868.1"/>
    </source>
</evidence>
<dbReference type="SUPFAM" id="SSF48403">
    <property type="entry name" value="Ankyrin repeat"/>
    <property type="match status" value="1"/>
</dbReference>
<dbReference type="InterPro" id="IPR002110">
    <property type="entry name" value="Ankyrin_rpt"/>
</dbReference>
<evidence type="ECO:0000256" key="3">
    <source>
        <dbReference type="PROSITE-ProRule" id="PRU00023"/>
    </source>
</evidence>
<evidence type="ECO:0000256" key="2">
    <source>
        <dbReference type="ARBA" id="ARBA00023043"/>
    </source>
</evidence>
<dbReference type="InterPro" id="IPR036770">
    <property type="entry name" value="Ankyrin_rpt-contain_sf"/>
</dbReference>
<dbReference type="OrthoDB" id="341259at2759"/>
<keyword evidence="1" id="KW-0677">Repeat</keyword>
<evidence type="ECO:0000313" key="5">
    <source>
        <dbReference type="Proteomes" id="UP000019487"/>
    </source>
</evidence>
<feature type="repeat" description="ANK" evidence="3">
    <location>
        <begin position="175"/>
        <end position="201"/>
    </location>
</feature>
<reference evidence="4 5" key="1">
    <citation type="journal article" date="2014" name="Genome Announc.">
        <title>Draft genome sequence of Sclerotinia borealis, a psychrophilic plant pathogenic fungus.</title>
        <authorList>
            <person name="Mardanov A.V."/>
            <person name="Beletsky A.V."/>
            <person name="Kadnikov V.V."/>
            <person name="Ignatov A.N."/>
            <person name="Ravin N.V."/>
        </authorList>
    </citation>
    <scope>NUCLEOTIDE SEQUENCE [LARGE SCALE GENOMIC DNA]</scope>
    <source>
        <strain evidence="5">F-4157</strain>
    </source>
</reference>
<dbReference type="Pfam" id="PF12796">
    <property type="entry name" value="Ank_2"/>
    <property type="match status" value="1"/>
</dbReference>
<dbReference type="PROSITE" id="PS50297">
    <property type="entry name" value="ANK_REP_REGION"/>
    <property type="match status" value="1"/>
</dbReference>
<dbReference type="HOGENOM" id="CLU_067129_0_0_1"/>
<dbReference type="AlphaFoldDB" id="W9C592"/>
<dbReference type="SMART" id="SM00248">
    <property type="entry name" value="ANK"/>
    <property type="match status" value="4"/>
</dbReference>
<dbReference type="Proteomes" id="UP000019487">
    <property type="component" value="Unassembled WGS sequence"/>
</dbReference>
<name>W9C592_SCLBF</name>
<sequence length="244" mass="26346">MAPDQAVLDAFLDACFAEPRRGTHSATENANSEIVAALFNAGALVSASTVEFLSGRPQHPDVVHQFLEHGLDPNARLSSGEPLLSYLVEPACARELLSRGADPNLCGPSGKSPLFRAIISSEEENTALFELLLEYGAKLEPELLFAAVAPRVRHQELKTKFLLAEGLDPNMTNAEWGTPLHLAVYAAKPNIVKLLLEAGTDPTTGVAGRRFPGKSPLQMEQTLGHRHSELTETILSLLQPQRGL</sequence>
<evidence type="ECO:0000256" key="1">
    <source>
        <dbReference type="ARBA" id="ARBA00022737"/>
    </source>
</evidence>
<dbReference type="GO" id="GO:0005737">
    <property type="term" value="C:cytoplasm"/>
    <property type="evidence" value="ECO:0007669"/>
    <property type="project" value="TreeGrafter"/>
</dbReference>
<protein>
    <submittedName>
        <fullName evidence="4">Uncharacterized protein</fullName>
    </submittedName>
</protein>
<keyword evidence="2 3" id="KW-0040">ANK repeat</keyword>
<dbReference type="PANTHER" id="PTHR24189:SF50">
    <property type="entry name" value="ANKYRIN REPEAT AND SOCS BOX PROTEIN 2"/>
    <property type="match status" value="1"/>
</dbReference>
<dbReference type="InterPro" id="IPR050745">
    <property type="entry name" value="Multifunctional_regulatory"/>
</dbReference>
<organism evidence="4 5">
    <name type="scientific">Sclerotinia borealis (strain F-4128)</name>
    <dbReference type="NCBI Taxonomy" id="1432307"/>
    <lineage>
        <taxon>Eukaryota</taxon>
        <taxon>Fungi</taxon>
        <taxon>Dikarya</taxon>
        <taxon>Ascomycota</taxon>
        <taxon>Pezizomycotina</taxon>
        <taxon>Leotiomycetes</taxon>
        <taxon>Helotiales</taxon>
        <taxon>Sclerotiniaceae</taxon>
        <taxon>Sclerotinia</taxon>
    </lineage>
</organism>
<comment type="caution">
    <text evidence="4">The sequence shown here is derived from an EMBL/GenBank/DDBJ whole genome shotgun (WGS) entry which is preliminary data.</text>
</comment>
<accession>W9C592</accession>
<keyword evidence="5" id="KW-1185">Reference proteome</keyword>
<proteinExistence type="predicted"/>